<dbReference type="Gene3D" id="3.40.220.10">
    <property type="entry name" value="Leucine Aminopeptidase, subunit E, domain 1"/>
    <property type="match status" value="1"/>
</dbReference>
<feature type="domain" description="Macro" evidence="1">
    <location>
        <begin position="70"/>
        <end position="127"/>
    </location>
</feature>
<sequence>MMEQEERLDYLIGYLQKHGSALRLPEAKTLEEKKTYFRALMNVWEVQPLTEEFLNIQDRYLQEELKSKPVRKMQDLIPVQKNLFVWQGDITLLAADAVVNAANKSLLGCFLPLHKCIDNAVHSFAGL</sequence>
<proteinExistence type="predicted"/>
<reference evidence="2" key="1">
    <citation type="submission" date="2020-12" db="EMBL/GenBank/DDBJ databases">
        <title>Taurinivorans muris gen. nov., sp. nov., fundamental and realized metabolic niche of a ubiquitous sulfidogenic bacterium in the murine intestine.</title>
        <authorList>
            <person name="Ye H."/>
            <person name="Hanson B.T."/>
            <person name="Loy A."/>
        </authorList>
    </citation>
    <scope>NUCLEOTIDE SEQUENCE</scope>
    <source>
        <strain evidence="2">LT0009</strain>
    </source>
</reference>
<dbReference type="Proteomes" id="UP001058120">
    <property type="component" value="Chromosome"/>
</dbReference>
<dbReference type="RefSeq" id="WP_334314693.1">
    <property type="nucleotide sequence ID" value="NZ_CP065938.1"/>
</dbReference>
<dbReference type="InterPro" id="IPR043472">
    <property type="entry name" value="Macro_dom-like"/>
</dbReference>
<name>A0ABY5XZE1_9BACT</name>
<dbReference type="InterPro" id="IPR002589">
    <property type="entry name" value="Macro_dom"/>
</dbReference>
<dbReference type="EMBL" id="CP065938">
    <property type="protein sequence ID" value="UWX05128.1"/>
    <property type="molecule type" value="Genomic_DNA"/>
</dbReference>
<dbReference type="PROSITE" id="PS51154">
    <property type="entry name" value="MACRO"/>
    <property type="match status" value="1"/>
</dbReference>
<evidence type="ECO:0000313" key="2">
    <source>
        <dbReference type="EMBL" id="UWX05128.1"/>
    </source>
</evidence>
<organism evidence="2 3">
    <name type="scientific">Taurinivorans muris</name>
    <dbReference type="NCBI Taxonomy" id="2787751"/>
    <lineage>
        <taxon>Bacteria</taxon>
        <taxon>Pseudomonadati</taxon>
        <taxon>Thermodesulfobacteriota</taxon>
        <taxon>Desulfovibrionia</taxon>
        <taxon>Desulfovibrionales</taxon>
        <taxon>Desulfovibrionaceae</taxon>
        <taxon>Taurinivorans</taxon>
    </lineage>
</organism>
<evidence type="ECO:0000259" key="1">
    <source>
        <dbReference type="PROSITE" id="PS51154"/>
    </source>
</evidence>
<gene>
    <name evidence="2" type="ORF">JBF11_06530</name>
</gene>
<accession>A0ABY5XZE1</accession>
<protein>
    <recommendedName>
        <fullName evidence="1">Macro domain-containing protein</fullName>
    </recommendedName>
</protein>
<evidence type="ECO:0000313" key="3">
    <source>
        <dbReference type="Proteomes" id="UP001058120"/>
    </source>
</evidence>
<dbReference type="SUPFAM" id="SSF52949">
    <property type="entry name" value="Macro domain-like"/>
    <property type="match status" value="1"/>
</dbReference>
<keyword evidence="3" id="KW-1185">Reference proteome</keyword>